<organism evidence="1 2">
    <name type="scientific">Paracoccus methylarcula</name>
    <dbReference type="NCBI Taxonomy" id="72022"/>
    <lineage>
        <taxon>Bacteria</taxon>
        <taxon>Pseudomonadati</taxon>
        <taxon>Pseudomonadota</taxon>
        <taxon>Alphaproteobacteria</taxon>
        <taxon>Rhodobacterales</taxon>
        <taxon>Paracoccaceae</taxon>
        <taxon>Paracoccus</taxon>
    </lineage>
</organism>
<comment type="caution">
    <text evidence="1">The sequence shown here is derived from an EMBL/GenBank/DDBJ whole genome shotgun (WGS) entry which is preliminary data.</text>
</comment>
<dbReference type="EMBL" id="PXNQ02000013">
    <property type="protein sequence ID" value="RNF33145.1"/>
    <property type="molecule type" value="Genomic_DNA"/>
</dbReference>
<sequence>MLPIIPMKTRRPMTEDEFYALGSGARYHLMAKMLPRIMAGLRLKFAAHKAASPPWRIDRDPGPL</sequence>
<gene>
    <name evidence="1" type="ORF">A7A09_018420</name>
</gene>
<proteinExistence type="predicted"/>
<evidence type="ECO:0000313" key="2">
    <source>
        <dbReference type="Proteomes" id="UP000238137"/>
    </source>
</evidence>
<dbReference type="AlphaFoldDB" id="A0A3R7LN80"/>
<evidence type="ECO:0000313" key="1">
    <source>
        <dbReference type="EMBL" id="RNF33145.1"/>
    </source>
</evidence>
<reference evidence="1" key="1">
    <citation type="submission" date="2018-05" db="EMBL/GenBank/DDBJ databases">
        <title>Reclassification of Methylarcula marina and Methylarcula terricola as Paracoccus methylarcula sp.nov., comb.nov. and Paracoccus terricola comb.nov.</title>
        <authorList>
            <person name="Shmareva M.N."/>
            <person name="Doronina N.V."/>
            <person name="Vasilenko O.V."/>
            <person name="Tarlachkov S.V."/>
            <person name="Trotsenko Y.A."/>
        </authorList>
    </citation>
    <scope>NUCLEOTIDE SEQUENCE [LARGE SCALE GENOMIC DNA]</scope>
    <source>
        <strain evidence="1">VKM B-2159</strain>
    </source>
</reference>
<keyword evidence="2" id="KW-1185">Reference proteome</keyword>
<protein>
    <submittedName>
        <fullName evidence="1">Uncharacterized protein</fullName>
    </submittedName>
</protein>
<dbReference type="RefSeq" id="WP_106692748.1">
    <property type="nucleotide sequence ID" value="NZ_PXNQ02000013.1"/>
</dbReference>
<accession>A0A3R7LN80</accession>
<dbReference type="Proteomes" id="UP000238137">
    <property type="component" value="Unassembled WGS sequence"/>
</dbReference>
<name>A0A3R7LN80_9RHOB</name>